<gene>
    <name evidence="2" type="ORF">CLV35_1454</name>
</gene>
<proteinExistence type="predicted"/>
<keyword evidence="1" id="KW-0472">Membrane</keyword>
<keyword evidence="1" id="KW-0812">Transmembrane</keyword>
<accession>A0A420XSA4</accession>
<dbReference type="EMBL" id="RBWV01000010">
    <property type="protein sequence ID" value="RKS77756.1"/>
    <property type="molecule type" value="Genomic_DNA"/>
</dbReference>
<sequence>MSLQQRIRAARQGDGGFVLVTVLITAAILSVLVTISLDTAIAQTRISRSDQDYSLALSAAEAGVDDYLSYLNNNDSYYEAAHPENTALYTTTAPALAAWPRVPGSSGAGGPRFVYQVGDGIPAHAVDAVNQTGSFTLTVKGFAGGTLKSDGTLSGGRTRTLRIQLRRPHFTDYVYFSDVEVNDPYSPYKYRTNSDAQRATTASNCAHYAWVTPAQAVPNDPHVQVRNAAPSCATIGWTNNDIVRGPFHTNDLPQVAGGIFQDRAEAGCPGTATDASGATVTSGCGTKNSSGVWTNYSGSGGTFAQGGMIAKGTLPLPLSNTDILKQAQQPNQGCLYTGPTRIILHGSTYDAYTSTAVGSDGVERPLSRATNGPACGTFTKTSQGYWAALNVPIPANGVVYVQNLPAAPSDPNYTDPSTLRTAYPYLTAPHPLAVPQGSTYRVSNSPPVNGTYSDTQGNQWPLPGDQTKYSASAGDAFVEGTLDGRLTIATAGDIIITGDTVYNDASATSDDLLGLVAQNSVWNYHPVNTANPPSGATLAGEQYEMCPASLKCMKNVTINGAVMSVTHGYGTQWPDNGSDLGIIHLTGSLTQEWRNNVGGGDSTKAGAFTSAHQGYGKDYRYDTRLNFRQPPFFLKPTVSQWTVRSWSELVGS</sequence>
<evidence type="ECO:0000313" key="3">
    <source>
        <dbReference type="Proteomes" id="UP000281955"/>
    </source>
</evidence>
<protein>
    <submittedName>
        <fullName evidence="2">Uncharacterized protein</fullName>
    </submittedName>
</protein>
<keyword evidence="3" id="KW-1185">Reference proteome</keyword>
<dbReference type="OrthoDB" id="36432at2"/>
<name>A0A420XSA4_9ACTN</name>
<organism evidence="2 3">
    <name type="scientific">Motilibacter peucedani</name>
    <dbReference type="NCBI Taxonomy" id="598650"/>
    <lineage>
        <taxon>Bacteria</taxon>
        <taxon>Bacillati</taxon>
        <taxon>Actinomycetota</taxon>
        <taxon>Actinomycetes</taxon>
        <taxon>Motilibacterales</taxon>
        <taxon>Motilibacteraceae</taxon>
        <taxon>Motilibacter</taxon>
    </lineage>
</organism>
<keyword evidence="1" id="KW-1133">Transmembrane helix</keyword>
<dbReference type="AlphaFoldDB" id="A0A420XSA4"/>
<reference evidence="2 3" key="1">
    <citation type="submission" date="2018-10" db="EMBL/GenBank/DDBJ databases">
        <title>Genomic Encyclopedia of Archaeal and Bacterial Type Strains, Phase II (KMG-II): from individual species to whole genera.</title>
        <authorList>
            <person name="Goeker M."/>
        </authorList>
    </citation>
    <scope>NUCLEOTIDE SEQUENCE [LARGE SCALE GENOMIC DNA]</scope>
    <source>
        <strain evidence="2 3">RP-AC37</strain>
    </source>
</reference>
<dbReference type="RefSeq" id="WP_147431904.1">
    <property type="nucleotide sequence ID" value="NZ_RBWV01000010.1"/>
</dbReference>
<dbReference type="Proteomes" id="UP000281955">
    <property type="component" value="Unassembled WGS sequence"/>
</dbReference>
<feature type="transmembrane region" description="Helical" evidence="1">
    <location>
        <begin position="16"/>
        <end position="37"/>
    </location>
</feature>
<evidence type="ECO:0000313" key="2">
    <source>
        <dbReference type="EMBL" id="RKS77756.1"/>
    </source>
</evidence>
<comment type="caution">
    <text evidence="2">The sequence shown here is derived from an EMBL/GenBank/DDBJ whole genome shotgun (WGS) entry which is preliminary data.</text>
</comment>
<evidence type="ECO:0000256" key="1">
    <source>
        <dbReference type="SAM" id="Phobius"/>
    </source>
</evidence>
<dbReference type="InParanoid" id="A0A420XSA4"/>